<dbReference type="SUPFAM" id="SSF51679">
    <property type="entry name" value="Bacterial luciferase-like"/>
    <property type="match status" value="1"/>
</dbReference>
<dbReference type="EMBL" id="BAAAQX010000057">
    <property type="protein sequence ID" value="GAA2215940.1"/>
    <property type="molecule type" value="Genomic_DNA"/>
</dbReference>
<sequence>MAKYSVMIPFVPRRPEQILPYAALVEWTAAHALWQGQATLIEPHQGFVYAAGAGFRVPTGLGVTLMPLRHPYEAALQVRSLALATGEPVVAGFGPGPISFQESLLGERYRSQLGAIREYVTAVRGLLDGGVVDVHGEYVQCKAMLPPAVSPPIEIGLGVLRTNMARLAGEVADVAITWLTPVDYLAGTVMPALREGAEKAGRPAPRLAAMVPLAMTRPDRTPTEQAMASNALHLQAPHYVDMLRKAGLDVTGKDPAADAKAAVAGGAFLSGDLDELVAALKEYERVGADEIILNLTGVFNLQGQKEAMNELKALLGALVGGTFN</sequence>
<dbReference type="Proteomes" id="UP001499843">
    <property type="component" value="Unassembled WGS sequence"/>
</dbReference>
<evidence type="ECO:0000259" key="2">
    <source>
        <dbReference type="Pfam" id="PF00296"/>
    </source>
</evidence>
<reference evidence="3 4" key="1">
    <citation type="journal article" date="2019" name="Int. J. Syst. Evol. Microbiol.">
        <title>The Global Catalogue of Microorganisms (GCM) 10K type strain sequencing project: providing services to taxonomists for standard genome sequencing and annotation.</title>
        <authorList>
            <consortium name="The Broad Institute Genomics Platform"/>
            <consortium name="The Broad Institute Genome Sequencing Center for Infectious Disease"/>
            <person name="Wu L."/>
            <person name="Ma J."/>
        </authorList>
    </citation>
    <scope>NUCLEOTIDE SEQUENCE [LARGE SCALE GENOMIC DNA]</scope>
    <source>
        <strain evidence="3 4">JCM 16114</strain>
    </source>
</reference>
<dbReference type="InterPro" id="IPR050564">
    <property type="entry name" value="F420-G6PD/mer"/>
</dbReference>
<organism evidence="3 4">
    <name type="scientific">Nonomuraea monospora</name>
    <dbReference type="NCBI Taxonomy" id="568818"/>
    <lineage>
        <taxon>Bacteria</taxon>
        <taxon>Bacillati</taxon>
        <taxon>Actinomycetota</taxon>
        <taxon>Actinomycetes</taxon>
        <taxon>Streptosporangiales</taxon>
        <taxon>Streptosporangiaceae</taxon>
        <taxon>Nonomuraea</taxon>
    </lineage>
</organism>
<dbReference type="Gene3D" id="3.20.20.30">
    <property type="entry name" value="Luciferase-like domain"/>
    <property type="match status" value="1"/>
</dbReference>
<comment type="caution">
    <text evidence="3">The sequence shown here is derived from an EMBL/GenBank/DDBJ whole genome shotgun (WGS) entry which is preliminary data.</text>
</comment>
<dbReference type="InterPro" id="IPR011251">
    <property type="entry name" value="Luciferase-like_dom"/>
</dbReference>
<dbReference type="PANTHER" id="PTHR43244">
    <property type="match status" value="1"/>
</dbReference>
<protein>
    <submittedName>
        <fullName evidence="3">TIGR03564 family F420-dependent LLM class oxidoreductase</fullName>
    </submittedName>
</protein>
<evidence type="ECO:0000256" key="1">
    <source>
        <dbReference type="ARBA" id="ARBA00023002"/>
    </source>
</evidence>
<name>A0ABN3D2D0_9ACTN</name>
<dbReference type="Pfam" id="PF00296">
    <property type="entry name" value="Bac_luciferase"/>
    <property type="match status" value="1"/>
</dbReference>
<accession>A0ABN3D2D0</accession>
<dbReference type="CDD" id="cd01097">
    <property type="entry name" value="Tetrahydromethanopterin_reductase"/>
    <property type="match status" value="1"/>
</dbReference>
<gene>
    <name evidence="3" type="ORF">GCM10009850_114080</name>
</gene>
<evidence type="ECO:0000313" key="4">
    <source>
        <dbReference type="Proteomes" id="UP001499843"/>
    </source>
</evidence>
<proteinExistence type="predicted"/>
<keyword evidence="1" id="KW-0560">Oxidoreductase</keyword>
<evidence type="ECO:0000313" key="3">
    <source>
        <dbReference type="EMBL" id="GAA2215940.1"/>
    </source>
</evidence>
<keyword evidence="4" id="KW-1185">Reference proteome</keyword>
<feature type="domain" description="Luciferase-like" evidence="2">
    <location>
        <begin position="14"/>
        <end position="290"/>
    </location>
</feature>
<dbReference type="PANTHER" id="PTHR43244:SF1">
    <property type="entry name" value="5,10-METHYLENETETRAHYDROMETHANOPTERIN REDUCTASE"/>
    <property type="match status" value="1"/>
</dbReference>
<dbReference type="InterPro" id="IPR036661">
    <property type="entry name" value="Luciferase-like_sf"/>
</dbReference>